<name>A0A517ZBL1_9PLAN</name>
<evidence type="ECO:0000313" key="1">
    <source>
        <dbReference type="EMBL" id="QDU39882.1"/>
    </source>
</evidence>
<dbReference type="AlphaFoldDB" id="A0A517ZBL1"/>
<proteinExistence type="predicted"/>
<sequence>MALGAVAGRNFGGPLPNNGVLTFREPTVFAGDQDAGPRSTFPVGVRPTGGDIAVNRELRCEARVASGCGPSSAQTYHTWRAVSDFCNVIGCFATTE</sequence>
<evidence type="ECO:0000313" key="2">
    <source>
        <dbReference type="Proteomes" id="UP000320496"/>
    </source>
</evidence>
<accession>A0A517ZBL1</accession>
<organism evidence="1 2">
    <name type="scientific">Maioricimonas rarisocia</name>
    <dbReference type="NCBI Taxonomy" id="2528026"/>
    <lineage>
        <taxon>Bacteria</taxon>
        <taxon>Pseudomonadati</taxon>
        <taxon>Planctomycetota</taxon>
        <taxon>Planctomycetia</taxon>
        <taxon>Planctomycetales</taxon>
        <taxon>Planctomycetaceae</taxon>
        <taxon>Maioricimonas</taxon>
    </lineage>
</organism>
<gene>
    <name evidence="1" type="ORF">Mal4_42350</name>
</gene>
<keyword evidence="2" id="KW-1185">Reference proteome</keyword>
<dbReference type="EMBL" id="CP036275">
    <property type="protein sequence ID" value="QDU39882.1"/>
    <property type="molecule type" value="Genomic_DNA"/>
</dbReference>
<protein>
    <submittedName>
        <fullName evidence="1">Uncharacterized protein</fullName>
    </submittedName>
</protein>
<dbReference type="Proteomes" id="UP000320496">
    <property type="component" value="Chromosome"/>
</dbReference>
<reference evidence="1 2" key="1">
    <citation type="submission" date="2019-02" db="EMBL/GenBank/DDBJ databases">
        <title>Deep-cultivation of Planctomycetes and their phenomic and genomic characterization uncovers novel biology.</title>
        <authorList>
            <person name="Wiegand S."/>
            <person name="Jogler M."/>
            <person name="Boedeker C."/>
            <person name="Pinto D."/>
            <person name="Vollmers J."/>
            <person name="Rivas-Marin E."/>
            <person name="Kohn T."/>
            <person name="Peeters S.H."/>
            <person name="Heuer A."/>
            <person name="Rast P."/>
            <person name="Oberbeckmann S."/>
            <person name="Bunk B."/>
            <person name="Jeske O."/>
            <person name="Meyerdierks A."/>
            <person name="Storesund J.E."/>
            <person name="Kallscheuer N."/>
            <person name="Luecker S."/>
            <person name="Lage O.M."/>
            <person name="Pohl T."/>
            <person name="Merkel B.J."/>
            <person name="Hornburger P."/>
            <person name="Mueller R.-W."/>
            <person name="Bruemmer F."/>
            <person name="Labrenz M."/>
            <person name="Spormann A.M."/>
            <person name="Op den Camp H."/>
            <person name="Overmann J."/>
            <person name="Amann R."/>
            <person name="Jetten M.S.M."/>
            <person name="Mascher T."/>
            <person name="Medema M.H."/>
            <person name="Devos D.P."/>
            <person name="Kaster A.-K."/>
            <person name="Ovreas L."/>
            <person name="Rohde M."/>
            <person name="Galperin M.Y."/>
            <person name="Jogler C."/>
        </authorList>
    </citation>
    <scope>NUCLEOTIDE SEQUENCE [LARGE SCALE GENOMIC DNA]</scope>
    <source>
        <strain evidence="1 2">Mal4</strain>
    </source>
</reference>
<dbReference type="KEGG" id="mri:Mal4_42350"/>